<evidence type="ECO:0000313" key="3">
    <source>
        <dbReference type="Proteomes" id="UP001500483"/>
    </source>
</evidence>
<sequence length="143" mass="15776">MIPVAPQRSGEISGPSQPRRRFRPVGVATGDHRCDQEQRTPHGHGGRIVAADRSGRARSSYRRAAETFEHAGKDLTGGPWTLHQLRHFVVDTPVLLLIDELREQAGMDIEAGPVGRTGALGPIYSLHLRDPDKNLIKLSNYLD</sequence>
<name>A0ABP6RTN5_9PSEU</name>
<evidence type="ECO:0008006" key="4">
    <source>
        <dbReference type="Google" id="ProtNLM"/>
    </source>
</evidence>
<dbReference type="SUPFAM" id="SSF54593">
    <property type="entry name" value="Glyoxalase/Bleomycin resistance protein/Dihydroxybiphenyl dioxygenase"/>
    <property type="match status" value="1"/>
</dbReference>
<protein>
    <recommendedName>
        <fullName evidence="4">VOC domain-containing protein</fullName>
    </recommendedName>
</protein>
<feature type="region of interest" description="Disordered" evidence="1">
    <location>
        <begin position="1"/>
        <end position="56"/>
    </location>
</feature>
<evidence type="ECO:0000256" key="1">
    <source>
        <dbReference type="SAM" id="MobiDB-lite"/>
    </source>
</evidence>
<dbReference type="Gene3D" id="3.10.180.10">
    <property type="entry name" value="2,3-Dihydroxybiphenyl 1,2-Dioxygenase, domain 1"/>
    <property type="match status" value="1"/>
</dbReference>
<proteinExistence type="predicted"/>
<dbReference type="InterPro" id="IPR029068">
    <property type="entry name" value="Glyas_Bleomycin-R_OHBP_Dase"/>
</dbReference>
<evidence type="ECO:0000313" key="2">
    <source>
        <dbReference type="EMBL" id="GAA3356423.1"/>
    </source>
</evidence>
<organism evidence="2 3">
    <name type="scientific">Saccharopolyspora gregorii</name>
    <dbReference type="NCBI Taxonomy" id="33914"/>
    <lineage>
        <taxon>Bacteria</taxon>
        <taxon>Bacillati</taxon>
        <taxon>Actinomycetota</taxon>
        <taxon>Actinomycetes</taxon>
        <taxon>Pseudonocardiales</taxon>
        <taxon>Pseudonocardiaceae</taxon>
        <taxon>Saccharopolyspora</taxon>
    </lineage>
</organism>
<dbReference type="EMBL" id="BAAAYK010000038">
    <property type="protein sequence ID" value="GAA3356423.1"/>
    <property type="molecule type" value="Genomic_DNA"/>
</dbReference>
<keyword evidence="3" id="KW-1185">Reference proteome</keyword>
<feature type="compositionally biased region" description="Basic and acidic residues" evidence="1">
    <location>
        <begin position="30"/>
        <end position="40"/>
    </location>
</feature>
<gene>
    <name evidence="2" type="ORF">GCM10020366_20430</name>
</gene>
<reference evidence="3" key="1">
    <citation type="journal article" date="2019" name="Int. J. Syst. Evol. Microbiol.">
        <title>The Global Catalogue of Microorganisms (GCM) 10K type strain sequencing project: providing services to taxonomists for standard genome sequencing and annotation.</title>
        <authorList>
            <consortium name="The Broad Institute Genomics Platform"/>
            <consortium name="The Broad Institute Genome Sequencing Center for Infectious Disease"/>
            <person name="Wu L."/>
            <person name="Ma J."/>
        </authorList>
    </citation>
    <scope>NUCLEOTIDE SEQUENCE [LARGE SCALE GENOMIC DNA]</scope>
    <source>
        <strain evidence="3">JCM 9687</strain>
    </source>
</reference>
<accession>A0ABP6RTN5</accession>
<comment type="caution">
    <text evidence="2">The sequence shown here is derived from an EMBL/GenBank/DDBJ whole genome shotgun (WGS) entry which is preliminary data.</text>
</comment>
<dbReference type="Proteomes" id="UP001500483">
    <property type="component" value="Unassembled WGS sequence"/>
</dbReference>